<dbReference type="PIRSF" id="PIRSF002741">
    <property type="entry name" value="MppA"/>
    <property type="match status" value="1"/>
</dbReference>
<evidence type="ECO:0000256" key="5">
    <source>
        <dbReference type="SAM" id="SignalP"/>
    </source>
</evidence>
<keyword evidence="4 5" id="KW-0732">Signal</keyword>
<dbReference type="GO" id="GO:0015833">
    <property type="term" value="P:peptide transport"/>
    <property type="evidence" value="ECO:0007669"/>
    <property type="project" value="TreeGrafter"/>
</dbReference>
<feature type="chain" id="PRO_5041668788" evidence="5">
    <location>
        <begin position="27"/>
        <end position="556"/>
    </location>
</feature>
<comment type="subcellular location">
    <subcellularLocation>
        <location evidence="1">Cell envelope</location>
    </subcellularLocation>
</comment>
<sequence>MKKKFIAVMLTAALATTMLFTGCGSAKTGATNSGGNTAKSGGILNADLPEIKTLDSSQAQDTASSTPIGASFEGLTRVNNKKVEPGMAKEWKLSQDKKTYTFTLRDANWTDGKPVTAKDFEYGWKRLVDPKTKAPYSTFINGIVKNADQISEGKLDPKELGIKATDDKTLVVTLEKPVPYFDDLTAFTALFPLRQDIVEAQGDKYGSDPTKMVYNGPFVIESWQKGGKTVLKKNDKYYDAKNVKLEGITLQDIKELPTKYQMFSAKQLDMMGATGEYKQKLENDAKNGKCELSVGKAPIVFYTLFNMSGKNKLLTNKNIRLALSLAIDRETYVNKIYKRGFVAYGLIPDTINCIDKEFRKEVPEPLKAVIDKKQDPKALFMKGLEELNMDKDPSKYTFTYMTQGSDAFEKQSAEYFQNQWKTKIGVNITIKQPASFSDYLTKCQAGEFDLAMSGWGADYNDPSSMTDVFAKTNGNNHSKYYNAKYEELIAKANAELDPAKRLELYKQAEELIVAEDAGIAPIFYKDLNGARQNYVKGVQYPAFGASYEFKWASIEK</sequence>
<keyword evidence="3" id="KW-0813">Transport</keyword>
<dbReference type="Gene3D" id="3.90.76.10">
    <property type="entry name" value="Dipeptide-binding Protein, Domain 1"/>
    <property type="match status" value="1"/>
</dbReference>
<protein>
    <submittedName>
        <fullName evidence="7">Peptide ABC transporter substrate-binding protein</fullName>
    </submittedName>
</protein>
<evidence type="ECO:0000259" key="6">
    <source>
        <dbReference type="Pfam" id="PF00496"/>
    </source>
</evidence>
<dbReference type="Gene3D" id="3.40.190.10">
    <property type="entry name" value="Periplasmic binding protein-like II"/>
    <property type="match status" value="1"/>
</dbReference>
<dbReference type="Proteomes" id="UP000030016">
    <property type="component" value="Unassembled WGS sequence"/>
</dbReference>
<feature type="signal peptide" evidence="5">
    <location>
        <begin position="1"/>
        <end position="26"/>
    </location>
</feature>
<dbReference type="CDD" id="cd08504">
    <property type="entry name" value="PBP2_OppA"/>
    <property type="match status" value="1"/>
</dbReference>
<dbReference type="FunFam" id="3.90.76.10:FF:000001">
    <property type="entry name" value="Oligopeptide ABC transporter substrate-binding protein"/>
    <property type="match status" value="1"/>
</dbReference>
<evidence type="ECO:0000256" key="4">
    <source>
        <dbReference type="ARBA" id="ARBA00022729"/>
    </source>
</evidence>
<dbReference type="InterPro" id="IPR039424">
    <property type="entry name" value="SBP_5"/>
</dbReference>
<dbReference type="RefSeq" id="WP_039251015.1">
    <property type="nucleotide sequence ID" value="NZ_JDRX01000044.1"/>
</dbReference>
<comment type="similarity">
    <text evidence="2">Belongs to the bacterial solute-binding protein 5 family.</text>
</comment>
<dbReference type="AlphaFoldDB" id="A0AA88ZPQ1"/>
<dbReference type="GO" id="GO:0030313">
    <property type="term" value="C:cell envelope"/>
    <property type="evidence" value="ECO:0007669"/>
    <property type="project" value="UniProtKB-SubCell"/>
</dbReference>
<dbReference type="GO" id="GO:0043190">
    <property type="term" value="C:ATP-binding cassette (ABC) transporter complex"/>
    <property type="evidence" value="ECO:0007669"/>
    <property type="project" value="InterPro"/>
</dbReference>
<comment type="caution">
    <text evidence="7">The sequence shown here is derived from an EMBL/GenBank/DDBJ whole genome shotgun (WGS) entry which is preliminary data.</text>
</comment>
<reference evidence="7 8" key="1">
    <citation type="submission" date="2014-01" db="EMBL/GenBank/DDBJ databases">
        <title>Plasmidome dynamics in the species complex Clostridium novyi sensu lato converts strains of independent lineages into distinctly different pathogens.</title>
        <authorList>
            <person name="Skarin H."/>
            <person name="Segerman B."/>
        </authorList>
    </citation>
    <scope>NUCLEOTIDE SEQUENCE [LARGE SCALE GENOMIC DNA]</scope>
    <source>
        <strain evidence="7 8">4570</strain>
    </source>
</reference>
<dbReference type="PANTHER" id="PTHR30290">
    <property type="entry name" value="PERIPLASMIC BINDING COMPONENT OF ABC TRANSPORTER"/>
    <property type="match status" value="1"/>
</dbReference>
<dbReference type="GO" id="GO:1904680">
    <property type="term" value="F:peptide transmembrane transporter activity"/>
    <property type="evidence" value="ECO:0007669"/>
    <property type="project" value="TreeGrafter"/>
</dbReference>
<dbReference type="InterPro" id="IPR030678">
    <property type="entry name" value="Peptide/Ni-bd"/>
</dbReference>
<evidence type="ECO:0000313" key="8">
    <source>
        <dbReference type="Proteomes" id="UP000030016"/>
    </source>
</evidence>
<evidence type="ECO:0000256" key="3">
    <source>
        <dbReference type="ARBA" id="ARBA00022448"/>
    </source>
</evidence>
<dbReference type="GO" id="GO:0042597">
    <property type="term" value="C:periplasmic space"/>
    <property type="evidence" value="ECO:0007669"/>
    <property type="project" value="UniProtKB-ARBA"/>
</dbReference>
<organism evidence="7 8">
    <name type="scientific">Clostridium novyi A str. 4570</name>
    <dbReference type="NCBI Taxonomy" id="1444290"/>
    <lineage>
        <taxon>Bacteria</taxon>
        <taxon>Bacillati</taxon>
        <taxon>Bacillota</taxon>
        <taxon>Clostridia</taxon>
        <taxon>Eubacteriales</taxon>
        <taxon>Clostridiaceae</taxon>
        <taxon>Clostridium</taxon>
    </lineage>
</organism>
<dbReference type="SUPFAM" id="SSF53850">
    <property type="entry name" value="Periplasmic binding protein-like II"/>
    <property type="match status" value="1"/>
</dbReference>
<proteinExistence type="inferred from homology"/>
<name>A0AA88ZPQ1_CLONO</name>
<dbReference type="Pfam" id="PF00496">
    <property type="entry name" value="SBP_bac_5"/>
    <property type="match status" value="1"/>
</dbReference>
<dbReference type="Gene3D" id="3.10.105.10">
    <property type="entry name" value="Dipeptide-binding Protein, Domain 3"/>
    <property type="match status" value="1"/>
</dbReference>
<dbReference type="InterPro" id="IPR000914">
    <property type="entry name" value="SBP_5_dom"/>
</dbReference>
<feature type="domain" description="Solute-binding protein family 5" evidence="6">
    <location>
        <begin position="82"/>
        <end position="476"/>
    </location>
</feature>
<dbReference type="PANTHER" id="PTHR30290:SF10">
    <property type="entry name" value="PERIPLASMIC OLIGOPEPTIDE-BINDING PROTEIN-RELATED"/>
    <property type="match status" value="1"/>
</dbReference>
<evidence type="ECO:0000256" key="1">
    <source>
        <dbReference type="ARBA" id="ARBA00004196"/>
    </source>
</evidence>
<dbReference type="EMBL" id="JDRX01000044">
    <property type="protein sequence ID" value="KGM99749.1"/>
    <property type="molecule type" value="Genomic_DNA"/>
</dbReference>
<accession>A0AA88ZPQ1</accession>
<evidence type="ECO:0000313" key="7">
    <source>
        <dbReference type="EMBL" id="KGM99749.1"/>
    </source>
</evidence>
<gene>
    <name evidence="7" type="ORF">Z969_10475</name>
</gene>
<evidence type="ECO:0000256" key="2">
    <source>
        <dbReference type="ARBA" id="ARBA00005695"/>
    </source>
</evidence>
<dbReference type="PROSITE" id="PS51257">
    <property type="entry name" value="PROKAR_LIPOPROTEIN"/>
    <property type="match status" value="1"/>
</dbReference>